<evidence type="ECO:0000313" key="2">
    <source>
        <dbReference type="EMBL" id="KAK4385973.1"/>
    </source>
</evidence>
<protein>
    <recommendedName>
        <fullName evidence="1">RNase H type-1 domain-containing protein</fullName>
    </recommendedName>
</protein>
<dbReference type="GO" id="GO:0003676">
    <property type="term" value="F:nucleic acid binding"/>
    <property type="evidence" value="ECO:0007669"/>
    <property type="project" value="InterPro"/>
</dbReference>
<dbReference type="Pfam" id="PF13456">
    <property type="entry name" value="RVT_3"/>
    <property type="match status" value="1"/>
</dbReference>
<reference evidence="2" key="1">
    <citation type="submission" date="2020-06" db="EMBL/GenBank/DDBJ databases">
        <authorList>
            <person name="Li T."/>
            <person name="Hu X."/>
            <person name="Zhang T."/>
            <person name="Song X."/>
            <person name="Zhang H."/>
            <person name="Dai N."/>
            <person name="Sheng W."/>
            <person name="Hou X."/>
            <person name="Wei L."/>
        </authorList>
    </citation>
    <scope>NUCLEOTIDE SEQUENCE</scope>
    <source>
        <strain evidence="2">K16</strain>
        <tissue evidence="2">Leaf</tissue>
    </source>
</reference>
<accession>A0AAE1W3B6</accession>
<keyword evidence="3" id="KW-1185">Reference proteome</keyword>
<dbReference type="SUPFAM" id="SSF56672">
    <property type="entry name" value="DNA/RNA polymerases"/>
    <property type="match status" value="1"/>
</dbReference>
<dbReference type="AlphaFoldDB" id="A0AAE1W3B6"/>
<gene>
    <name evidence="2" type="ORF">Sango_2721300</name>
</gene>
<organism evidence="2 3">
    <name type="scientific">Sesamum angolense</name>
    <dbReference type="NCBI Taxonomy" id="2727404"/>
    <lineage>
        <taxon>Eukaryota</taxon>
        <taxon>Viridiplantae</taxon>
        <taxon>Streptophyta</taxon>
        <taxon>Embryophyta</taxon>
        <taxon>Tracheophyta</taxon>
        <taxon>Spermatophyta</taxon>
        <taxon>Magnoliopsida</taxon>
        <taxon>eudicotyledons</taxon>
        <taxon>Gunneridae</taxon>
        <taxon>Pentapetalae</taxon>
        <taxon>asterids</taxon>
        <taxon>lamiids</taxon>
        <taxon>Lamiales</taxon>
        <taxon>Pedaliaceae</taxon>
        <taxon>Sesamum</taxon>
    </lineage>
</organism>
<dbReference type="GO" id="GO:0004523">
    <property type="term" value="F:RNA-DNA hybrid ribonuclease activity"/>
    <property type="evidence" value="ECO:0007669"/>
    <property type="project" value="InterPro"/>
</dbReference>
<sequence>MQPPTNLNEVHKLAGRRAALNRFISRSTKCSLSFFKAIRKTKKFILDEERQQAFQDMKTCLVELPLLTKPILGNRAGVVLTSPEEDNLEYALCFDFNASNNEAKYEALITGFRMALDTGAKSLIAYSDSQLVTHQLEEEGRNVLQELPEGVCGSHIGGMALADKTLVVRFG</sequence>
<dbReference type="PANTHER" id="PTHR48475">
    <property type="entry name" value="RIBONUCLEASE H"/>
    <property type="match status" value="1"/>
</dbReference>
<dbReference type="Gene3D" id="3.30.420.10">
    <property type="entry name" value="Ribonuclease H-like superfamily/Ribonuclease H"/>
    <property type="match status" value="1"/>
</dbReference>
<comment type="caution">
    <text evidence="2">The sequence shown here is derived from an EMBL/GenBank/DDBJ whole genome shotgun (WGS) entry which is preliminary data.</text>
</comment>
<evidence type="ECO:0000313" key="3">
    <source>
        <dbReference type="Proteomes" id="UP001289374"/>
    </source>
</evidence>
<proteinExistence type="predicted"/>
<dbReference type="InterPro" id="IPR043128">
    <property type="entry name" value="Rev_trsase/Diguanyl_cyclase"/>
</dbReference>
<dbReference type="PANTHER" id="PTHR48475:SF2">
    <property type="entry name" value="RIBONUCLEASE H"/>
    <property type="match status" value="1"/>
</dbReference>
<reference evidence="2" key="2">
    <citation type="journal article" date="2024" name="Plant">
        <title>Genomic evolution and insights into agronomic trait innovations of Sesamum species.</title>
        <authorList>
            <person name="Miao H."/>
            <person name="Wang L."/>
            <person name="Qu L."/>
            <person name="Liu H."/>
            <person name="Sun Y."/>
            <person name="Le M."/>
            <person name="Wang Q."/>
            <person name="Wei S."/>
            <person name="Zheng Y."/>
            <person name="Lin W."/>
            <person name="Duan Y."/>
            <person name="Cao H."/>
            <person name="Xiong S."/>
            <person name="Wang X."/>
            <person name="Wei L."/>
            <person name="Li C."/>
            <person name="Ma Q."/>
            <person name="Ju M."/>
            <person name="Zhao R."/>
            <person name="Li G."/>
            <person name="Mu C."/>
            <person name="Tian Q."/>
            <person name="Mei H."/>
            <person name="Zhang T."/>
            <person name="Gao T."/>
            <person name="Zhang H."/>
        </authorList>
    </citation>
    <scope>NUCLEOTIDE SEQUENCE</scope>
    <source>
        <strain evidence="2">K16</strain>
    </source>
</reference>
<dbReference type="Proteomes" id="UP001289374">
    <property type="component" value="Unassembled WGS sequence"/>
</dbReference>
<dbReference type="Gene3D" id="3.30.70.270">
    <property type="match status" value="1"/>
</dbReference>
<evidence type="ECO:0000259" key="1">
    <source>
        <dbReference type="Pfam" id="PF13456"/>
    </source>
</evidence>
<dbReference type="EMBL" id="JACGWL010000016">
    <property type="protein sequence ID" value="KAK4385973.1"/>
    <property type="molecule type" value="Genomic_DNA"/>
</dbReference>
<dbReference type="InterPro" id="IPR002156">
    <property type="entry name" value="RNaseH_domain"/>
</dbReference>
<dbReference type="InterPro" id="IPR036397">
    <property type="entry name" value="RNaseH_sf"/>
</dbReference>
<dbReference type="InterPro" id="IPR043502">
    <property type="entry name" value="DNA/RNA_pol_sf"/>
</dbReference>
<feature type="domain" description="RNase H type-1" evidence="1">
    <location>
        <begin position="76"/>
        <end position="140"/>
    </location>
</feature>
<name>A0AAE1W3B6_9LAMI</name>